<accession>A0A0F9F740</accession>
<dbReference type="AlphaFoldDB" id="A0A0F9F740"/>
<protein>
    <submittedName>
        <fullName evidence="1">Uncharacterized protein</fullName>
    </submittedName>
</protein>
<dbReference type="EMBL" id="LAZR01024707">
    <property type="protein sequence ID" value="KKL74281.1"/>
    <property type="molecule type" value="Genomic_DNA"/>
</dbReference>
<evidence type="ECO:0000313" key="1">
    <source>
        <dbReference type="EMBL" id="KKL74281.1"/>
    </source>
</evidence>
<feature type="non-terminal residue" evidence="1">
    <location>
        <position position="94"/>
    </location>
</feature>
<sequence>MKIITTLIIGLLVALPVQADTTNAVLAELETAGIQFVYATPQKATGTENLTILKTEATTENVDAFVATGRLNDLSGVNVEIVSLAKTLEDATAA</sequence>
<reference evidence="1" key="1">
    <citation type="journal article" date="2015" name="Nature">
        <title>Complex archaea that bridge the gap between prokaryotes and eukaryotes.</title>
        <authorList>
            <person name="Spang A."/>
            <person name="Saw J.H."/>
            <person name="Jorgensen S.L."/>
            <person name="Zaremba-Niedzwiedzka K."/>
            <person name="Martijn J."/>
            <person name="Lind A.E."/>
            <person name="van Eijk R."/>
            <person name="Schleper C."/>
            <person name="Guy L."/>
            <person name="Ettema T.J."/>
        </authorList>
    </citation>
    <scope>NUCLEOTIDE SEQUENCE</scope>
</reference>
<gene>
    <name evidence="1" type="ORF">LCGC14_2066420</name>
</gene>
<name>A0A0F9F740_9ZZZZ</name>
<proteinExistence type="predicted"/>
<comment type="caution">
    <text evidence="1">The sequence shown here is derived from an EMBL/GenBank/DDBJ whole genome shotgun (WGS) entry which is preliminary data.</text>
</comment>
<organism evidence="1">
    <name type="scientific">marine sediment metagenome</name>
    <dbReference type="NCBI Taxonomy" id="412755"/>
    <lineage>
        <taxon>unclassified sequences</taxon>
        <taxon>metagenomes</taxon>
        <taxon>ecological metagenomes</taxon>
    </lineage>
</organism>